<keyword evidence="6" id="KW-0067">ATP-binding</keyword>
<evidence type="ECO:0000256" key="5">
    <source>
        <dbReference type="ARBA" id="ARBA00022777"/>
    </source>
</evidence>
<feature type="non-terminal residue" evidence="10">
    <location>
        <position position="215"/>
    </location>
</feature>
<dbReference type="SMART" id="SM00220">
    <property type="entry name" value="S_TKc"/>
    <property type="match status" value="1"/>
</dbReference>
<evidence type="ECO:0000256" key="4">
    <source>
        <dbReference type="ARBA" id="ARBA00022741"/>
    </source>
</evidence>
<name>A0A5J4QZR2_9EUKA</name>
<dbReference type="OrthoDB" id="248923at2759"/>
<sequence length="215" mass="24299">TLSDLIDDQKSKSQNFSEVEIWRFFLQLCLGLQHIHSHSILHRDIKALNIFIGTNQILKIGDLGVAKLLPTKHTLSTTLVGTPYYLSPEHCNGENYDSRADIWALGVVLHELILLEKPFEAKNQAALALKIIHSEPKKIGDQYSSDLSKIHQLLLIKDANQRPSITNIMSNQIIKKQIQKYFVVDKTDKNGNMILNQNMSLSGNVNMNATTQSRQ</sequence>
<dbReference type="PROSITE" id="PS50011">
    <property type="entry name" value="PROTEIN_KINASE_DOM"/>
    <property type="match status" value="1"/>
</dbReference>
<reference evidence="10 11" key="1">
    <citation type="submission" date="2019-03" db="EMBL/GenBank/DDBJ databases">
        <title>Single cell metagenomics reveals metabolic interactions within the superorganism composed of flagellate Streblomastix strix and complex community of Bacteroidetes bacteria on its surface.</title>
        <authorList>
            <person name="Treitli S.C."/>
            <person name="Kolisko M."/>
            <person name="Husnik F."/>
            <person name="Keeling P."/>
            <person name="Hampl V."/>
        </authorList>
    </citation>
    <scope>NUCLEOTIDE SEQUENCE [LARGE SCALE GENOMIC DNA]</scope>
    <source>
        <strain evidence="10">ST1C</strain>
    </source>
</reference>
<keyword evidence="4" id="KW-0547">Nucleotide-binding</keyword>
<dbReference type="InterPro" id="IPR011009">
    <property type="entry name" value="Kinase-like_dom_sf"/>
</dbReference>
<gene>
    <name evidence="10" type="ORF">EZS28_053928</name>
</gene>
<dbReference type="AlphaFoldDB" id="A0A5J4QZR2"/>
<evidence type="ECO:0000256" key="3">
    <source>
        <dbReference type="ARBA" id="ARBA00022679"/>
    </source>
</evidence>
<dbReference type="PANTHER" id="PTHR44899:SF3">
    <property type="entry name" value="SERINE_THREONINE-PROTEIN KINASE NEK1"/>
    <property type="match status" value="1"/>
</dbReference>
<evidence type="ECO:0000256" key="7">
    <source>
        <dbReference type="ARBA" id="ARBA00047899"/>
    </source>
</evidence>
<dbReference type="Proteomes" id="UP000324800">
    <property type="component" value="Unassembled WGS sequence"/>
</dbReference>
<evidence type="ECO:0000313" key="11">
    <source>
        <dbReference type="Proteomes" id="UP000324800"/>
    </source>
</evidence>
<evidence type="ECO:0000256" key="2">
    <source>
        <dbReference type="ARBA" id="ARBA00022527"/>
    </source>
</evidence>
<keyword evidence="5 10" id="KW-0418">Kinase</keyword>
<dbReference type="GO" id="GO:0005524">
    <property type="term" value="F:ATP binding"/>
    <property type="evidence" value="ECO:0007669"/>
    <property type="project" value="UniProtKB-KW"/>
</dbReference>
<dbReference type="GO" id="GO:0004674">
    <property type="term" value="F:protein serine/threonine kinase activity"/>
    <property type="evidence" value="ECO:0007669"/>
    <property type="project" value="UniProtKB-KW"/>
</dbReference>
<accession>A0A5J4QZR2</accession>
<organism evidence="10 11">
    <name type="scientific">Streblomastix strix</name>
    <dbReference type="NCBI Taxonomy" id="222440"/>
    <lineage>
        <taxon>Eukaryota</taxon>
        <taxon>Metamonada</taxon>
        <taxon>Preaxostyla</taxon>
        <taxon>Oxymonadida</taxon>
        <taxon>Streblomastigidae</taxon>
        <taxon>Streblomastix</taxon>
    </lineage>
</organism>
<dbReference type="InterPro" id="IPR008271">
    <property type="entry name" value="Ser/Thr_kinase_AS"/>
</dbReference>
<comment type="catalytic activity">
    <reaction evidence="8">
        <text>L-seryl-[protein] + ATP = O-phospho-L-seryl-[protein] + ADP + H(+)</text>
        <dbReference type="Rhea" id="RHEA:17989"/>
        <dbReference type="Rhea" id="RHEA-COMP:9863"/>
        <dbReference type="Rhea" id="RHEA-COMP:11604"/>
        <dbReference type="ChEBI" id="CHEBI:15378"/>
        <dbReference type="ChEBI" id="CHEBI:29999"/>
        <dbReference type="ChEBI" id="CHEBI:30616"/>
        <dbReference type="ChEBI" id="CHEBI:83421"/>
        <dbReference type="ChEBI" id="CHEBI:456216"/>
        <dbReference type="EC" id="2.7.11.1"/>
    </reaction>
</comment>
<dbReference type="InterPro" id="IPR000719">
    <property type="entry name" value="Prot_kinase_dom"/>
</dbReference>
<dbReference type="Pfam" id="PF00069">
    <property type="entry name" value="Pkinase"/>
    <property type="match status" value="1"/>
</dbReference>
<evidence type="ECO:0000256" key="1">
    <source>
        <dbReference type="ARBA" id="ARBA00012513"/>
    </source>
</evidence>
<evidence type="ECO:0000259" key="9">
    <source>
        <dbReference type="PROSITE" id="PS50011"/>
    </source>
</evidence>
<evidence type="ECO:0000313" key="10">
    <source>
        <dbReference type="EMBL" id="KAA6326604.1"/>
    </source>
</evidence>
<evidence type="ECO:0000256" key="6">
    <source>
        <dbReference type="ARBA" id="ARBA00022840"/>
    </source>
</evidence>
<keyword evidence="2" id="KW-0723">Serine/threonine-protein kinase</keyword>
<proteinExistence type="predicted"/>
<comment type="caution">
    <text evidence="10">The sequence shown here is derived from an EMBL/GenBank/DDBJ whole genome shotgun (WGS) entry which is preliminary data.</text>
</comment>
<dbReference type="EC" id="2.7.11.1" evidence="1"/>
<dbReference type="EMBL" id="SNRW01043816">
    <property type="protein sequence ID" value="KAA6326604.1"/>
    <property type="molecule type" value="Genomic_DNA"/>
</dbReference>
<comment type="catalytic activity">
    <reaction evidence="7">
        <text>L-threonyl-[protein] + ATP = O-phospho-L-threonyl-[protein] + ADP + H(+)</text>
        <dbReference type="Rhea" id="RHEA:46608"/>
        <dbReference type="Rhea" id="RHEA-COMP:11060"/>
        <dbReference type="Rhea" id="RHEA-COMP:11605"/>
        <dbReference type="ChEBI" id="CHEBI:15378"/>
        <dbReference type="ChEBI" id="CHEBI:30013"/>
        <dbReference type="ChEBI" id="CHEBI:30616"/>
        <dbReference type="ChEBI" id="CHEBI:61977"/>
        <dbReference type="ChEBI" id="CHEBI:456216"/>
        <dbReference type="EC" id="2.7.11.1"/>
    </reaction>
</comment>
<evidence type="ECO:0000256" key="8">
    <source>
        <dbReference type="ARBA" id="ARBA00048679"/>
    </source>
</evidence>
<feature type="non-terminal residue" evidence="10">
    <location>
        <position position="1"/>
    </location>
</feature>
<dbReference type="PANTHER" id="PTHR44899">
    <property type="entry name" value="CAMK FAMILY PROTEIN KINASE"/>
    <property type="match status" value="1"/>
</dbReference>
<protein>
    <recommendedName>
        <fullName evidence="1">non-specific serine/threonine protein kinase</fullName>
        <ecNumber evidence="1">2.7.11.1</ecNumber>
    </recommendedName>
</protein>
<dbReference type="Gene3D" id="1.10.510.10">
    <property type="entry name" value="Transferase(Phosphotransferase) domain 1"/>
    <property type="match status" value="1"/>
</dbReference>
<dbReference type="PROSITE" id="PS00108">
    <property type="entry name" value="PROTEIN_KINASE_ST"/>
    <property type="match status" value="1"/>
</dbReference>
<dbReference type="InterPro" id="IPR051131">
    <property type="entry name" value="NEK_Ser/Thr_kinase_NIMA"/>
</dbReference>
<dbReference type="SUPFAM" id="SSF56112">
    <property type="entry name" value="Protein kinase-like (PK-like)"/>
    <property type="match status" value="1"/>
</dbReference>
<keyword evidence="3" id="KW-0808">Transferase</keyword>
<feature type="domain" description="Protein kinase" evidence="9">
    <location>
        <begin position="1"/>
        <end position="182"/>
    </location>
</feature>